<evidence type="ECO:0000313" key="2">
    <source>
        <dbReference type="EMBL" id="SLN59670.1"/>
    </source>
</evidence>
<keyword evidence="1" id="KW-1133">Transmembrane helix</keyword>
<reference evidence="2 3" key="1">
    <citation type="submission" date="2017-03" db="EMBL/GenBank/DDBJ databases">
        <authorList>
            <person name="Afonso C.L."/>
            <person name="Miller P.J."/>
            <person name="Scott M.A."/>
            <person name="Spackman E."/>
            <person name="Goraichik I."/>
            <person name="Dimitrov K.M."/>
            <person name="Suarez D.L."/>
            <person name="Swayne D.E."/>
        </authorList>
    </citation>
    <scope>NUCLEOTIDE SEQUENCE [LARGE SCALE GENOMIC DNA]</scope>
    <source>
        <strain evidence="2 3">CECT 7450</strain>
    </source>
</reference>
<proteinExistence type="predicted"/>
<organism evidence="2 3">
    <name type="scientific">Roseovarius albus</name>
    <dbReference type="NCBI Taxonomy" id="1247867"/>
    <lineage>
        <taxon>Bacteria</taxon>
        <taxon>Pseudomonadati</taxon>
        <taxon>Pseudomonadota</taxon>
        <taxon>Alphaproteobacteria</taxon>
        <taxon>Rhodobacterales</taxon>
        <taxon>Roseobacteraceae</taxon>
        <taxon>Roseovarius</taxon>
    </lineage>
</organism>
<feature type="transmembrane region" description="Helical" evidence="1">
    <location>
        <begin position="320"/>
        <end position="341"/>
    </location>
</feature>
<feature type="transmembrane region" description="Helical" evidence="1">
    <location>
        <begin position="279"/>
        <end position="300"/>
    </location>
</feature>
<keyword evidence="1" id="KW-0472">Membrane</keyword>
<evidence type="ECO:0000313" key="3">
    <source>
        <dbReference type="Proteomes" id="UP000193061"/>
    </source>
</evidence>
<dbReference type="RefSeq" id="WP_085806721.1">
    <property type="nucleotide sequence ID" value="NZ_FWFX01000010.1"/>
</dbReference>
<keyword evidence="3" id="KW-1185">Reference proteome</keyword>
<dbReference type="Proteomes" id="UP000193061">
    <property type="component" value="Unassembled WGS sequence"/>
</dbReference>
<dbReference type="AlphaFoldDB" id="A0A1X6ZS84"/>
<keyword evidence="1" id="KW-0812">Transmembrane</keyword>
<protein>
    <submittedName>
        <fullName evidence="2">Uncharacterized protein</fullName>
    </submittedName>
</protein>
<dbReference type="OrthoDB" id="116741at2"/>
<sequence length="537" mass="61234">MLQTTLSVPLDVKPESAPRLEALVEQFRDKEDVNIGESENNFGRLIDGIPTLHFMSISIFRDPSYDPIFILEINCDGAPGPLWAALDSFVGEDLRDMVRCCKRPLDGNHILYQEVTQPGSKAAVAKYLEAMAEPPSVFHHGNRGLRRTRIEKEAELFRAVRSELDRAENNPYFGLDPEALRKALRLTLKGDFPWLNEDAEPRVSKKERTADKLRLAGYAAVVMAILSLPGIIAFTLFGTFYYLIGVAVLFAVLSFAIYKLHKPLQDDEVTTNFKLLQALTQQIPAVIFSYPIFLAIFWLIDRLLRLFGYSTETSWYVELAYVLFMGFIGLLVVLPGMIYWLRRLELHDSSQHAAQIEPKEVAEMAKREDWVSQNHMGSIVHIRPGVLRTLIVRFGHRGLGLLLRVTARDGYLGSMRTVHFAHWAFLNNHSRLLFFSNYDQSWGSYLDDFIEKAHVGLTLAWGCGVGFPPTRFLIYDGASRGRLFKNWALASRSVSRFWISAYPDLSVDQIERNYRLAKGLREDNLNAEDAIKWVRDL</sequence>
<dbReference type="EMBL" id="FWFX01000010">
    <property type="protein sequence ID" value="SLN59670.1"/>
    <property type="molecule type" value="Genomic_DNA"/>
</dbReference>
<feature type="transmembrane region" description="Helical" evidence="1">
    <location>
        <begin position="215"/>
        <end position="234"/>
    </location>
</feature>
<name>A0A1X6ZS84_9RHOB</name>
<feature type="transmembrane region" description="Helical" evidence="1">
    <location>
        <begin position="240"/>
        <end position="258"/>
    </location>
</feature>
<gene>
    <name evidence="2" type="ORF">ROA7450_03090</name>
</gene>
<evidence type="ECO:0000256" key="1">
    <source>
        <dbReference type="SAM" id="Phobius"/>
    </source>
</evidence>
<accession>A0A1X6ZS84</accession>